<evidence type="ECO:0000313" key="1">
    <source>
        <dbReference type="Proteomes" id="UP000818029"/>
    </source>
</evidence>
<reference evidence="1" key="1">
    <citation type="journal article" date="2020" name="Nat. Genet.">
        <title>Genomic diversifications of five Gossypium allopolyploid species and their impact on cotton improvement.</title>
        <authorList>
            <person name="Chen Z.J."/>
            <person name="Sreedasyam A."/>
            <person name="Ando A."/>
            <person name="Song Q."/>
            <person name="De Santiago L.M."/>
            <person name="Hulse-Kemp A.M."/>
            <person name="Ding M."/>
            <person name="Ye W."/>
            <person name="Kirkbride R.C."/>
            <person name="Jenkins J."/>
            <person name="Plott C."/>
            <person name="Lovell J."/>
            <person name="Lin Y.M."/>
            <person name="Vaughn R."/>
            <person name="Liu B."/>
            <person name="Simpson S."/>
            <person name="Scheffler B.E."/>
            <person name="Wen L."/>
            <person name="Saski C.A."/>
            <person name="Grover C.E."/>
            <person name="Hu G."/>
            <person name="Conover J.L."/>
            <person name="Carlson J.W."/>
            <person name="Shu S."/>
            <person name="Boston L.B."/>
            <person name="Williams M."/>
            <person name="Peterson D.G."/>
            <person name="McGee K."/>
            <person name="Jones D.C."/>
            <person name="Wendel J.F."/>
            <person name="Stelly D.M."/>
            <person name="Grimwood J."/>
            <person name="Schmutz J."/>
        </authorList>
    </citation>
    <scope>NUCLEOTIDE SEQUENCE [LARGE SCALE GENOMIC DNA]</scope>
    <source>
        <strain evidence="1">cv. TM-1</strain>
    </source>
</reference>
<dbReference type="RefSeq" id="XP_016700221.1">
    <property type="nucleotide sequence ID" value="XM_016844732.1"/>
</dbReference>
<organism evidence="1 2">
    <name type="scientific">Gossypium hirsutum</name>
    <name type="common">Upland cotton</name>
    <name type="synonym">Gossypium mexicanum</name>
    <dbReference type="NCBI Taxonomy" id="3635"/>
    <lineage>
        <taxon>Eukaryota</taxon>
        <taxon>Viridiplantae</taxon>
        <taxon>Streptophyta</taxon>
        <taxon>Embryophyta</taxon>
        <taxon>Tracheophyta</taxon>
        <taxon>Spermatophyta</taxon>
        <taxon>Magnoliopsida</taxon>
        <taxon>eudicotyledons</taxon>
        <taxon>Gunneridae</taxon>
        <taxon>Pentapetalae</taxon>
        <taxon>rosids</taxon>
        <taxon>malvids</taxon>
        <taxon>Malvales</taxon>
        <taxon>Malvaceae</taxon>
        <taxon>Malvoideae</taxon>
        <taxon>Gossypium</taxon>
    </lineage>
</organism>
<dbReference type="AlphaFoldDB" id="A0A1U8KCJ7"/>
<name>A0A1U8KCJ7_GOSHI</name>
<dbReference type="SMR" id="A0A1U8KCJ7"/>
<protein>
    <submittedName>
        <fullName evidence="2">Probable protein arginine N-methyltransferase 1</fullName>
    </submittedName>
</protein>
<dbReference type="Proteomes" id="UP000818029">
    <property type="component" value="Chromosome D02"/>
</dbReference>
<proteinExistence type="predicted"/>
<keyword evidence="1" id="KW-1185">Reference proteome</keyword>
<accession>A0A1U8KCJ7</accession>
<dbReference type="KEGG" id="ghi:107915594"/>
<dbReference type="GeneID" id="107915594"/>
<evidence type="ECO:0000313" key="2">
    <source>
        <dbReference type="RefSeq" id="XP_016700221.1"/>
    </source>
</evidence>
<dbReference type="PaxDb" id="3635-A0A1U8KCJ7"/>
<gene>
    <name evidence="2" type="primary">LOC107915594</name>
</gene>
<sequence length="112" mass="12596">MLVKDAKMKVGERSERVEVECSHMADMAKQIVETNGLPDGEVFKIVVSSCIASCGWRQLATLLVKFSVACYDLQKVDDGVVLPDEASLYLTAIEDAEYKDDKIEYEYNRLLN</sequence>
<dbReference type="STRING" id="3635.A0A1U8KCJ7"/>
<reference evidence="2" key="2">
    <citation type="submission" date="2025-08" db="UniProtKB">
        <authorList>
            <consortium name="RefSeq"/>
        </authorList>
    </citation>
    <scope>IDENTIFICATION</scope>
</reference>